<dbReference type="HAMAP" id="MF_01113">
    <property type="entry name" value="DNApol_IV"/>
    <property type="match status" value="1"/>
</dbReference>
<dbReference type="InterPro" id="IPR043128">
    <property type="entry name" value="Rev_trsase/Diguanyl_cyclase"/>
</dbReference>
<proteinExistence type="inferred from homology"/>
<comment type="subunit">
    <text evidence="16">Monomer.</text>
</comment>
<accession>A0ABU4I1Q4</accession>
<comment type="catalytic activity">
    <reaction evidence="15 16">
        <text>DNA(n) + a 2'-deoxyribonucleoside 5'-triphosphate = DNA(n+1) + diphosphate</text>
        <dbReference type="Rhea" id="RHEA:22508"/>
        <dbReference type="Rhea" id="RHEA-COMP:17339"/>
        <dbReference type="Rhea" id="RHEA-COMP:17340"/>
        <dbReference type="ChEBI" id="CHEBI:33019"/>
        <dbReference type="ChEBI" id="CHEBI:61560"/>
        <dbReference type="ChEBI" id="CHEBI:173112"/>
        <dbReference type="EC" id="2.7.7.7"/>
    </reaction>
</comment>
<feature type="active site" evidence="16">
    <location>
        <position position="110"/>
    </location>
</feature>
<dbReference type="InterPro" id="IPR053848">
    <property type="entry name" value="IMS_HHH_1"/>
</dbReference>
<dbReference type="PANTHER" id="PTHR11076:SF33">
    <property type="entry name" value="DNA POLYMERASE KAPPA"/>
    <property type="match status" value="1"/>
</dbReference>
<keyword evidence="10 16" id="KW-0460">Magnesium</keyword>
<keyword evidence="19" id="KW-1185">Reference proteome</keyword>
<keyword evidence="7 16" id="KW-0235">DNA replication</keyword>
<sequence length="366" mass="40371">MGTDVRVKRVIAHLDCDAFYASVELLRRPELRGKAVIVAHDGPRSVVTTASYEARRYGVGSAMPLSRARRMCPHAILVPPNFEAYRATSKALWEIIGARLGRLQHLGLDEAYADLTGVEKPVRVLRELVEKVRAETGITVSVGLGPSRLIAKICSDLGKPAGFVAMGREEAAERFASVSPKLLPGIGPKSVERLRELGIETIGQLQNTPEETLAARFGVNHGRDLLRRAHFHDDSPVETDRVLKSRSNERTFDEDVDSLEELEQVLRRLARELCEGLERRGKRGRNVAIKVRLDDWTTVTRARTIDTFTHDAALVTEIALELLRAYAPPRPVRLLGVRVASFEEEGGGTPSPVAPPRNAAQLALPL</sequence>
<evidence type="ECO:0000256" key="14">
    <source>
        <dbReference type="ARBA" id="ARBA00025589"/>
    </source>
</evidence>
<feature type="domain" description="UmuC" evidence="17">
    <location>
        <begin position="11"/>
        <end position="187"/>
    </location>
</feature>
<evidence type="ECO:0000259" key="17">
    <source>
        <dbReference type="PROSITE" id="PS50173"/>
    </source>
</evidence>
<dbReference type="Pfam" id="PF00817">
    <property type="entry name" value="IMS"/>
    <property type="match status" value="1"/>
</dbReference>
<name>A0ABU4I1Q4_9ACTN</name>
<keyword evidence="6 16" id="KW-0548">Nucleotidyltransferase</keyword>
<protein>
    <recommendedName>
        <fullName evidence="16">DNA polymerase IV</fullName>
        <shortName evidence="16">Pol IV</shortName>
        <ecNumber evidence="16">2.7.7.7</ecNumber>
    </recommendedName>
</protein>
<dbReference type="InterPro" id="IPR001126">
    <property type="entry name" value="UmuC"/>
</dbReference>
<dbReference type="EMBL" id="JAWSTH010000198">
    <property type="protein sequence ID" value="MDW5598852.1"/>
    <property type="molecule type" value="Genomic_DNA"/>
</dbReference>
<dbReference type="InterPro" id="IPR036775">
    <property type="entry name" value="DNA_pol_Y-fam_lit_finger_sf"/>
</dbReference>
<evidence type="ECO:0000256" key="2">
    <source>
        <dbReference type="ARBA" id="ARBA00010945"/>
    </source>
</evidence>
<dbReference type="SUPFAM" id="SSF56672">
    <property type="entry name" value="DNA/RNA polymerases"/>
    <property type="match status" value="1"/>
</dbReference>
<evidence type="ECO:0000256" key="6">
    <source>
        <dbReference type="ARBA" id="ARBA00022695"/>
    </source>
</evidence>
<keyword evidence="12 16" id="KW-0238">DNA-binding</keyword>
<evidence type="ECO:0000256" key="4">
    <source>
        <dbReference type="ARBA" id="ARBA00022490"/>
    </source>
</evidence>
<dbReference type="RefSeq" id="WP_318601446.1">
    <property type="nucleotide sequence ID" value="NZ_JAWSTH010000198.1"/>
</dbReference>
<dbReference type="InterPro" id="IPR043502">
    <property type="entry name" value="DNA/RNA_pol_sf"/>
</dbReference>
<reference evidence="19" key="1">
    <citation type="submission" date="2023-07" db="EMBL/GenBank/DDBJ databases">
        <title>Conexibacter stalactiti sp. nov., isolated from stalactites in a lava cave and emended description of the genus Conexibacter.</title>
        <authorList>
            <person name="Lee S.D."/>
        </authorList>
    </citation>
    <scope>NUCLEOTIDE SEQUENCE [LARGE SCALE GENOMIC DNA]</scope>
    <source>
        <strain evidence="19">KCTC 39840</strain>
    </source>
</reference>
<dbReference type="NCBIfam" id="NF002677">
    <property type="entry name" value="PRK02406.1"/>
    <property type="match status" value="1"/>
</dbReference>
<keyword evidence="11 16" id="KW-0239">DNA-directed DNA polymerase</keyword>
<evidence type="ECO:0000256" key="11">
    <source>
        <dbReference type="ARBA" id="ARBA00022932"/>
    </source>
</evidence>
<evidence type="ECO:0000256" key="10">
    <source>
        <dbReference type="ARBA" id="ARBA00022842"/>
    </source>
</evidence>
<dbReference type="PANTHER" id="PTHR11076">
    <property type="entry name" value="DNA REPAIR POLYMERASE UMUC / TRANSFERASE FAMILY MEMBER"/>
    <property type="match status" value="1"/>
</dbReference>
<dbReference type="GO" id="GO:0003887">
    <property type="term" value="F:DNA-directed DNA polymerase activity"/>
    <property type="evidence" value="ECO:0007669"/>
    <property type="project" value="UniProtKB-EC"/>
</dbReference>
<evidence type="ECO:0000256" key="8">
    <source>
        <dbReference type="ARBA" id="ARBA00022723"/>
    </source>
</evidence>
<reference evidence="18 19" key="2">
    <citation type="submission" date="2023-10" db="EMBL/GenBank/DDBJ databases">
        <authorList>
            <person name="Han X.F."/>
        </authorList>
    </citation>
    <scope>NUCLEOTIDE SEQUENCE [LARGE SCALE GENOMIC DNA]</scope>
    <source>
        <strain evidence="18 19">KCTC 39840</strain>
    </source>
</reference>
<dbReference type="SUPFAM" id="SSF100879">
    <property type="entry name" value="Lesion bypass DNA polymerase (Y-family), little finger domain"/>
    <property type="match status" value="1"/>
</dbReference>
<evidence type="ECO:0000256" key="9">
    <source>
        <dbReference type="ARBA" id="ARBA00022763"/>
    </source>
</evidence>
<comment type="subcellular location">
    <subcellularLocation>
        <location evidence="1 16">Cytoplasm</location>
    </subcellularLocation>
</comment>
<dbReference type="Pfam" id="PF21999">
    <property type="entry name" value="IMS_HHH_1"/>
    <property type="match status" value="1"/>
</dbReference>
<feature type="binding site" evidence="16">
    <location>
        <position position="109"/>
    </location>
    <ligand>
        <name>Mg(2+)</name>
        <dbReference type="ChEBI" id="CHEBI:18420"/>
    </ligand>
</feature>
<evidence type="ECO:0000313" key="19">
    <source>
        <dbReference type="Proteomes" id="UP001284601"/>
    </source>
</evidence>
<evidence type="ECO:0000313" key="18">
    <source>
        <dbReference type="EMBL" id="MDW5598852.1"/>
    </source>
</evidence>
<dbReference type="InterPro" id="IPR022880">
    <property type="entry name" value="DNApol_IV"/>
</dbReference>
<comment type="similarity">
    <text evidence="2 16">Belongs to the DNA polymerase type-Y family.</text>
</comment>
<dbReference type="CDD" id="cd03586">
    <property type="entry name" value="PolY_Pol_IV_kappa"/>
    <property type="match status" value="1"/>
</dbReference>
<dbReference type="PROSITE" id="PS50173">
    <property type="entry name" value="UMUC"/>
    <property type="match status" value="1"/>
</dbReference>
<dbReference type="Gene3D" id="3.40.1170.60">
    <property type="match status" value="1"/>
</dbReference>
<dbReference type="InterPro" id="IPR050116">
    <property type="entry name" value="DNA_polymerase-Y"/>
</dbReference>
<comment type="function">
    <text evidence="14 16">Poorly processive, error-prone DNA polymerase involved in untargeted mutagenesis. Copies undamaged DNA at stalled replication forks, which arise in vivo from mismatched or misaligned primer ends. These misaligned primers can be extended by PolIV. Exhibits no 3'-5' exonuclease (proofreading) activity. May be involved in translesional synthesis, in conjunction with the beta clamp from PolIII.</text>
</comment>
<feature type="site" description="Substrate discrimination" evidence="16">
    <location>
        <position position="20"/>
    </location>
</feature>
<comment type="cofactor">
    <cofactor evidence="16">
        <name>Mg(2+)</name>
        <dbReference type="ChEBI" id="CHEBI:18420"/>
    </cofactor>
    <text evidence="16">Binds 2 magnesium ions per subunit.</text>
</comment>
<evidence type="ECO:0000256" key="13">
    <source>
        <dbReference type="ARBA" id="ARBA00023204"/>
    </source>
</evidence>
<keyword evidence="13 16" id="KW-0234">DNA repair</keyword>
<dbReference type="Pfam" id="PF11799">
    <property type="entry name" value="IMS_C"/>
    <property type="match status" value="1"/>
</dbReference>
<evidence type="ECO:0000256" key="16">
    <source>
        <dbReference type="HAMAP-Rule" id="MF_01113"/>
    </source>
</evidence>
<dbReference type="Gene3D" id="3.30.1490.100">
    <property type="entry name" value="DNA polymerase, Y-family, little finger domain"/>
    <property type="match status" value="1"/>
</dbReference>
<evidence type="ECO:0000256" key="5">
    <source>
        <dbReference type="ARBA" id="ARBA00022679"/>
    </source>
</evidence>
<dbReference type="EC" id="2.7.7.7" evidence="16"/>
<evidence type="ECO:0000256" key="15">
    <source>
        <dbReference type="ARBA" id="ARBA00049244"/>
    </source>
</evidence>
<evidence type="ECO:0000256" key="3">
    <source>
        <dbReference type="ARBA" id="ARBA00022457"/>
    </source>
</evidence>
<keyword evidence="9 16" id="KW-0227">DNA damage</keyword>
<keyword evidence="8 16" id="KW-0479">Metal-binding</keyword>
<feature type="binding site" evidence="16">
    <location>
        <position position="15"/>
    </location>
    <ligand>
        <name>Mg(2+)</name>
        <dbReference type="ChEBI" id="CHEBI:18420"/>
    </ligand>
</feature>
<evidence type="ECO:0000256" key="1">
    <source>
        <dbReference type="ARBA" id="ARBA00004496"/>
    </source>
</evidence>
<keyword evidence="4 16" id="KW-0963">Cytoplasm</keyword>
<gene>
    <name evidence="16 18" type="primary">dinB</name>
    <name evidence="18" type="ORF">R7226_31125</name>
</gene>
<dbReference type="Gene3D" id="3.30.70.270">
    <property type="match status" value="1"/>
</dbReference>
<evidence type="ECO:0000256" key="12">
    <source>
        <dbReference type="ARBA" id="ARBA00023125"/>
    </source>
</evidence>
<dbReference type="InterPro" id="IPR017961">
    <property type="entry name" value="DNA_pol_Y-fam_little_finger"/>
</dbReference>
<dbReference type="Proteomes" id="UP001284601">
    <property type="component" value="Unassembled WGS sequence"/>
</dbReference>
<keyword evidence="5 16" id="KW-0808">Transferase</keyword>
<evidence type="ECO:0000256" key="7">
    <source>
        <dbReference type="ARBA" id="ARBA00022705"/>
    </source>
</evidence>
<comment type="caution">
    <text evidence="18">The sequence shown here is derived from an EMBL/GenBank/DDBJ whole genome shotgun (WGS) entry which is preliminary data.</text>
</comment>
<keyword evidence="3 16" id="KW-0515">Mutator protein</keyword>
<dbReference type="Gene3D" id="1.10.150.20">
    <property type="entry name" value="5' to 3' exonuclease, C-terminal subdomain"/>
    <property type="match status" value="1"/>
</dbReference>
<organism evidence="18 19">
    <name type="scientific">Conexibacter stalactiti</name>
    <dbReference type="NCBI Taxonomy" id="1940611"/>
    <lineage>
        <taxon>Bacteria</taxon>
        <taxon>Bacillati</taxon>
        <taxon>Actinomycetota</taxon>
        <taxon>Thermoleophilia</taxon>
        <taxon>Solirubrobacterales</taxon>
        <taxon>Conexibacteraceae</taxon>
        <taxon>Conexibacter</taxon>
    </lineage>
</organism>